<sequence>MRSVILFCLVLIFTSFVFAAEDGFTDFIIGLSSPVTKDKIKKAKADIEKAGGKILSEITLGIHGFVVSLPSDLVQSLDNKDYIDFIEEDQIAHALMEHDAVSIPSSTEEYPGQPEPEIAGPVSHSKPPLKEPTVKQGLLRIIRSSWLNILLVFVPLVKLLGFATEDISLRTGEVIGGLLNATFGNAVELIISIISLTKNLVIVVQASILGSILSNLLLVLGMCFFCGGCKYKEQVSNITAAQTSAPLLFISVVSLLLPAAFYGSTISAEPAEQERADILHISRATVIILLTIYFAYLVFQFLRAPVEAFKIEREFSPITVVVAISAEFLVSVIENVVKQWHISETSIGLILLPIVGNAAEHVTAVTVSYKNKIDLALNVAVGSSMQIALLVTPIIVIVGWGINVDMSLFFNTYETAVLFAAFITVNYLIMDGKSNWLEGFMLCSLYIIIAISFYYYPDFAAGGLD</sequence>
<keyword evidence="10" id="KW-0732">Signal</keyword>
<reference evidence="12" key="1">
    <citation type="submission" date="2021-01" db="EMBL/GenBank/DDBJ databases">
        <title>Metabolic potential, ecology and presence of endohyphal bacteria is reflected in genomic diversity of Mucoromycotina.</title>
        <authorList>
            <person name="Muszewska A."/>
            <person name="Okrasinska A."/>
            <person name="Steczkiewicz K."/>
            <person name="Drgas O."/>
            <person name="Orlowska M."/>
            <person name="Perlinska-Lenart U."/>
            <person name="Aleksandrzak-Piekarczyk T."/>
            <person name="Szatraj K."/>
            <person name="Zielenkiewicz U."/>
            <person name="Pilsyk S."/>
            <person name="Malc E."/>
            <person name="Mieczkowski P."/>
            <person name="Kruszewska J.S."/>
            <person name="Biernat P."/>
            <person name="Pawlowska J."/>
        </authorList>
    </citation>
    <scope>NUCLEOTIDE SEQUENCE</scope>
    <source>
        <strain evidence="12">WA0000018081</strain>
    </source>
</reference>
<evidence type="ECO:0000256" key="8">
    <source>
        <dbReference type="SAM" id="MobiDB-lite"/>
    </source>
</evidence>
<feature type="transmembrane region" description="Helical" evidence="9">
    <location>
        <begin position="379"/>
        <end position="402"/>
    </location>
</feature>
<evidence type="ECO:0000256" key="7">
    <source>
        <dbReference type="ARBA" id="ARBA00023136"/>
    </source>
</evidence>
<dbReference type="GO" id="GO:0012505">
    <property type="term" value="C:endomembrane system"/>
    <property type="evidence" value="ECO:0007669"/>
    <property type="project" value="UniProtKB-SubCell"/>
</dbReference>
<dbReference type="InterPro" id="IPR004837">
    <property type="entry name" value="NaCa_Exmemb"/>
</dbReference>
<dbReference type="GO" id="GO:0000329">
    <property type="term" value="C:fungal-type vacuole membrane"/>
    <property type="evidence" value="ECO:0007669"/>
    <property type="project" value="TreeGrafter"/>
</dbReference>
<protein>
    <recommendedName>
        <fullName evidence="11">Sodium/calcium exchanger membrane region domain-containing protein</fullName>
    </recommendedName>
</protein>
<feature type="domain" description="Sodium/calcium exchanger membrane region" evidence="11">
    <location>
        <begin position="149"/>
        <end position="301"/>
    </location>
</feature>
<dbReference type="PANTHER" id="PTHR31503:SF20">
    <property type="entry name" value="CA(2+)_H(+) EXCHANGER, PUTATIVE (EUROFUNG)-RELATED"/>
    <property type="match status" value="1"/>
</dbReference>
<dbReference type="Gene3D" id="3.30.70.80">
    <property type="entry name" value="Peptidase S8 propeptide/proteinase inhibitor I9"/>
    <property type="match status" value="1"/>
</dbReference>
<evidence type="ECO:0000256" key="10">
    <source>
        <dbReference type="SAM" id="SignalP"/>
    </source>
</evidence>
<evidence type="ECO:0000256" key="6">
    <source>
        <dbReference type="ARBA" id="ARBA00023065"/>
    </source>
</evidence>
<evidence type="ECO:0000256" key="3">
    <source>
        <dbReference type="ARBA" id="ARBA00022448"/>
    </source>
</evidence>
<dbReference type="AlphaFoldDB" id="A0A8H7SUL1"/>
<keyword evidence="13" id="KW-1185">Reference proteome</keyword>
<keyword evidence="5 9" id="KW-1133">Transmembrane helix</keyword>
<dbReference type="PANTHER" id="PTHR31503">
    <property type="entry name" value="VACUOLAR CALCIUM ION TRANSPORTER"/>
    <property type="match status" value="1"/>
</dbReference>
<keyword evidence="3" id="KW-0813">Transport</keyword>
<evidence type="ECO:0000313" key="12">
    <source>
        <dbReference type="EMBL" id="KAG2234693.1"/>
    </source>
</evidence>
<feature type="transmembrane region" description="Helical" evidence="9">
    <location>
        <begin position="436"/>
        <end position="456"/>
    </location>
</feature>
<dbReference type="InterPro" id="IPR044880">
    <property type="entry name" value="NCX_ion-bd_dom_sf"/>
</dbReference>
<keyword evidence="6" id="KW-0406">Ion transport</keyword>
<evidence type="ECO:0000313" key="13">
    <source>
        <dbReference type="Proteomes" id="UP000613177"/>
    </source>
</evidence>
<feature type="transmembrane region" description="Helical" evidence="9">
    <location>
        <begin position="175"/>
        <end position="196"/>
    </location>
</feature>
<dbReference type="EMBL" id="JAEPRE010000047">
    <property type="protein sequence ID" value="KAG2234693.1"/>
    <property type="molecule type" value="Genomic_DNA"/>
</dbReference>
<evidence type="ECO:0000256" key="2">
    <source>
        <dbReference type="ARBA" id="ARBA00008170"/>
    </source>
</evidence>
<proteinExistence type="inferred from homology"/>
<dbReference type="Proteomes" id="UP000613177">
    <property type="component" value="Unassembled WGS sequence"/>
</dbReference>
<comment type="subcellular location">
    <subcellularLocation>
        <location evidence="1">Endomembrane system</location>
        <topology evidence="1">Multi-pass membrane protein</topology>
    </subcellularLocation>
</comment>
<dbReference type="GO" id="GO:0015369">
    <property type="term" value="F:calcium:proton antiporter activity"/>
    <property type="evidence" value="ECO:0007669"/>
    <property type="project" value="TreeGrafter"/>
</dbReference>
<comment type="similarity">
    <text evidence="2">Belongs to the Ca(2+):cation antiporter (CaCA) (TC 2.A.19) family.</text>
</comment>
<keyword evidence="7 9" id="KW-0472">Membrane</keyword>
<dbReference type="InterPro" id="IPR037045">
    <property type="entry name" value="S8pro/Inhibitor_I9_sf"/>
</dbReference>
<feature type="transmembrane region" description="Helical" evidence="9">
    <location>
        <begin position="202"/>
        <end position="226"/>
    </location>
</feature>
<feature type="domain" description="Sodium/calcium exchanger membrane region" evidence="11">
    <location>
        <begin position="319"/>
        <end position="453"/>
    </location>
</feature>
<feature type="transmembrane region" description="Helical" evidence="9">
    <location>
        <begin position="345"/>
        <end position="367"/>
    </location>
</feature>
<comment type="caution">
    <text evidence="12">The sequence shown here is derived from an EMBL/GenBank/DDBJ whole genome shotgun (WGS) entry which is preliminary data.</text>
</comment>
<feature type="transmembrane region" description="Helical" evidence="9">
    <location>
        <begin position="281"/>
        <end position="302"/>
    </location>
</feature>
<feature type="signal peptide" evidence="10">
    <location>
        <begin position="1"/>
        <end position="19"/>
    </location>
</feature>
<feature type="transmembrane region" description="Helical" evidence="9">
    <location>
        <begin position="408"/>
        <end position="429"/>
    </location>
</feature>
<dbReference type="Gene3D" id="1.20.1420.30">
    <property type="entry name" value="NCX, central ion-binding region"/>
    <property type="match status" value="1"/>
</dbReference>
<name>A0A8H7SUL1_9FUNG</name>
<feature type="transmembrane region" description="Helical" evidence="9">
    <location>
        <begin position="145"/>
        <end position="163"/>
    </location>
</feature>
<dbReference type="InterPro" id="IPR004713">
    <property type="entry name" value="CaH_exchang"/>
</dbReference>
<feature type="transmembrane region" description="Helical" evidence="9">
    <location>
        <begin position="314"/>
        <end position="333"/>
    </location>
</feature>
<evidence type="ECO:0000256" key="4">
    <source>
        <dbReference type="ARBA" id="ARBA00022692"/>
    </source>
</evidence>
<evidence type="ECO:0000256" key="9">
    <source>
        <dbReference type="SAM" id="Phobius"/>
    </source>
</evidence>
<evidence type="ECO:0000259" key="11">
    <source>
        <dbReference type="Pfam" id="PF01699"/>
    </source>
</evidence>
<keyword evidence="4 9" id="KW-0812">Transmembrane</keyword>
<dbReference type="Pfam" id="PF01699">
    <property type="entry name" value="Na_Ca_ex"/>
    <property type="match status" value="2"/>
</dbReference>
<feature type="region of interest" description="Disordered" evidence="8">
    <location>
        <begin position="104"/>
        <end position="127"/>
    </location>
</feature>
<feature type="transmembrane region" description="Helical" evidence="9">
    <location>
        <begin position="238"/>
        <end position="261"/>
    </location>
</feature>
<evidence type="ECO:0000256" key="5">
    <source>
        <dbReference type="ARBA" id="ARBA00022989"/>
    </source>
</evidence>
<feature type="chain" id="PRO_5034447458" description="Sodium/calcium exchanger membrane region domain-containing protein" evidence="10">
    <location>
        <begin position="20"/>
        <end position="465"/>
    </location>
</feature>
<evidence type="ECO:0000256" key="1">
    <source>
        <dbReference type="ARBA" id="ARBA00004127"/>
    </source>
</evidence>
<accession>A0A8H7SUL1</accession>
<organism evidence="12 13">
    <name type="scientific">Thamnidium elegans</name>
    <dbReference type="NCBI Taxonomy" id="101142"/>
    <lineage>
        <taxon>Eukaryota</taxon>
        <taxon>Fungi</taxon>
        <taxon>Fungi incertae sedis</taxon>
        <taxon>Mucoromycota</taxon>
        <taxon>Mucoromycotina</taxon>
        <taxon>Mucoromycetes</taxon>
        <taxon>Mucorales</taxon>
        <taxon>Mucorineae</taxon>
        <taxon>Mucoraceae</taxon>
        <taxon>Thamnidium</taxon>
    </lineage>
</organism>
<gene>
    <name evidence="12" type="ORF">INT48_004131</name>
</gene>
<dbReference type="SUPFAM" id="SSF54897">
    <property type="entry name" value="Protease propeptides/inhibitors"/>
    <property type="match status" value="1"/>
</dbReference>
<dbReference type="GO" id="GO:0006874">
    <property type="term" value="P:intracellular calcium ion homeostasis"/>
    <property type="evidence" value="ECO:0007669"/>
    <property type="project" value="TreeGrafter"/>
</dbReference>